<keyword evidence="2" id="KW-0863">Zinc-finger</keyword>
<evidence type="ECO:0000313" key="5">
    <source>
        <dbReference type="Proteomes" id="UP000249789"/>
    </source>
</evidence>
<organism evidence="4 5">
    <name type="scientific">Aspergillus fijiensis CBS 313.89</name>
    <dbReference type="NCBI Taxonomy" id="1448319"/>
    <lineage>
        <taxon>Eukaryota</taxon>
        <taxon>Fungi</taxon>
        <taxon>Dikarya</taxon>
        <taxon>Ascomycota</taxon>
        <taxon>Pezizomycotina</taxon>
        <taxon>Eurotiomycetes</taxon>
        <taxon>Eurotiomycetidae</taxon>
        <taxon>Eurotiales</taxon>
        <taxon>Aspergillaceae</taxon>
        <taxon>Aspergillus</taxon>
    </lineage>
</organism>
<dbReference type="AlphaFoldDB" id="A0A8G1W2J2"/>
<keyword evidence="1" id="KW-0479">Metal-binding</keyword>
<dbReference type="VEuPathDB" id="FungiDB:BO72DRAFT_495656"/>
<proteinExistence type="predicted"/>
<evidence type="ECO:0000256" key="1">
    <source>
        <dbReference type="ARBA" id="ARBA00022723"/>
    </source>
</evidence>
<dbReference type="GO" id="GO:0008270">
    <property type="term" value="F:zinc ion binding"/>
    <property type="evidence" value="ECO:0007669"/>
    <property type="project" value="UniProtKB-KW"/>
</dbReference>
<dbReference type="PROSITE" id="PS01359">
    <property type="entry name" value="ZF_PHD_1"/>
    <property type="match status" value="1"/>
</dbReference>
<name>A0A8G1W2J2_9EURO</name>
<accession>A0A8G1W2J2</accession>
<evidence type="ECO:0000256" key="2">
    <source>
        <dbReference type="ARBA" id="ARBA00022771"/>
    </source>
</evidence>
<dbReference type="RefSeq" id="XP_040802134.1">
    <property type="nucleotide sequence ID" value="XM_040948573.1"/>
</dbReference>
<evidence type="ECO:0000313" key="4">
    <source>
        <dbReference type="EMBL" id="RAK78124.1"/>
    </source>
</evidence>
<evidence type="ECO:0000256" key="3">
    <source>
        <dbReference type="ARBA" id="ARBA00022833"/>
    </source>
</evidence>
<keyword evidence="3" id="KW-0862">Zinc</keyword>
<gene>
    <name evidence="4" type="ORF">BO72DRAFT_495656</name>
</gene>
<dbReference type="Proteomes" id="UP000249789">
    <property type="component" value="Unassembled WGS sequence"/>
</dbReference>
<sequence>MSFTVHPRLLHLTSLSPEQRREREKPVVMVSLEDEAYPLVTCGLCRAHHHANSRARFWQCWRRSCQRTWHTQCIGRLMAEQALAFGCPACGSGWKIGSHPSDPLEAVHHGPAHRHDYCYHQETTGVWICMYETGGVVCRRRFFSERTLRMHHRLEHMLLSRVNH</sequence>
<dbReference type="EMBL" id="KZ824639">
    <property type="protein sequence ID" value="RAK78124.1"/>
    <property type="molecule type" value="Genomic_DNA"/>
</dbReference>
<keyword evidence="5" id="KW-1185">Reference proteome</keyword>
<reference evidence="4 5" key="1">
    <citation type="submission" date="2018-02" db="EMBL/GenBank/DDBJ databases">
        <title>The genomes of Aspergillus section Nigri reveals drivers in fungal speciation.</title>
        <authorList>
            <consortium name="DOE Joint Genome Institute"/>
            <person name="Vesth T.C."/>
            <person name="Nybo J."/>
            <person name="Theobald S."/>
            <person name="Brandl J."/>
            <person name="Frisvad J.C."/>
            <person name="Nielsen K.F."/>
            <person name="Lyhne E.K."/>
            <person name="Kogle M.E."/>
            <person name="Kuo A."/>
            <person name="Riley R."/>
            <person name="Clum A."/>
            <person name="Nolan M."/>
            <person name="Lipzen A."/>
            <person name="Salamov A."/>
            <person name="Henrissat B."/>
            <person name="Wiebenga A."/>
            <person name="De vries R.P."/>
            <person name="Grigoriev I.V."/>
            <person name="Mortensen U.H."/>
            <person name="Andersen M.R."/>
            <person name="Baker S.E."/>
        </authorList>
    </citation>
    <scope>NUCLEOTIDE SEQUENCE [LARGE SCALE GENOMIC DNA]</scope>
    <source>
        <strain evidence="4 5">CBS 313.89</strain>
    </source>
</reference>
<dbReference type="InterPro" id="IPR019786">
    <property type="entry name" value="Zinc_finger_PHD-type_CS"/>
</dbReference>
<dbReference type="GeneID" id="63865906"/>
<protein>
    <submittedName>
        <fullName evidence="4">Uncharacterized protein</fullName>
    </submittedName>
</protein>